<dbReference type="Pfam" id="PF12790">
    <property type="entry name" value="T6SS-SciN"/>
    <property type="match status" value="1"/>
</dbReference>
<protein>
    <recommendedName>
        <fullName evidence="4">Type VI secretion protein</fullName>
    </recommendedName>
</protein>
<feature type="chain" id="PRO_5001916516" description="Type VI secretion protein" evidence="1">
    <location>
        <begin position="25"/>
        <end position="173"/>
    </location>
</feature>
<evidence type="ECO:0000313" key="2">
    <source>
        <dbReference type="EMBL" id="KGF31657.1"/>
    </source>
</evidence>
<sequence>MQMMYRKSLAVAALTGTVLLAGCAATESKLAVPYVVELSAAKNVNSGGRHQPSPIKVTVYELKTTNAFELSDFFSLQQDARAALGDQLLNVNSVILTPGKTERITAHGNVDAKVLGIVAAYRDLDNSQWRMTVELPAAKSTNIYKFWQFSPSAAVIKVDVERNALQIRPAEQK</sequence>
<dbReference type="NCBIfam" id="TIGR03352">
    <property type="entry name" value="VI_chp_3"/>
    <property type="match status" value="1"/>
</dbReference>
<dbReference type="InterPro" id="IPR017734">
    <property type="entry name" value="T6SS_SciN"/>
</dbReference>
<dbReference type="InterPro" id="IPR038706">
    <property type="entry name" value="Type_VI_SciN-like_sf"/>
</dbReference>
<reference evidence="2 3" key="1">
    <citation type="submission" date="2014-07" db="EMBL/GenBank/DDBJ databases">
        <authorList>
            <person name="McCorrison J."/>
            <person name="Sanka R."/>
            <person name="Torralba M."/>
            <person name="Gillis M."/>
            <person name="Haft D.H."/>
            <person name="Methe B."/>
            <person name="Sutton G."/>
            <person name="Nelson K.E."/>
        </authorList>
    </citation>
    <scope>NUCLEOTIDE SEQUENCE [LARGE SCALE GENOMIC DNA]</scope>
    <source>
        <strain evidence="2 3">DNF00040</strain>
    </source>
</reference>
<dbReference type="EMBL" id="JRNI01000011">
    <property type="protein sequence ID" value="KGF31657.1"/>
    <property type="molecule type" value="Genomic_DNA"/>
</dbReference>
<evidence type="ECO:0000313" key="3">
    <source>
        <dbReference type="Proteomes" id="UP000029629"/>
    </source>
</evidence>
<keyword evidence="1" id="KW-0732">Signal</keyword>
<dbReference type="RefSeq" id="WP_036557823.1">
    <property type="nucleotide sequence ID" value="NZ_JRNI01000011.1"/>
</dbReference>
<proteinExistence type="predicted"/>
<evidence type="ECO:0000256" key="1">
    <source>
        <dbReference type="SAM" id="SignalP"/>
    </source>
</evidence>
<dbReference type="OrthoDB" id="5471061at2"/>
<dbReference type="PANTHER" id="PTHR37625">
    <property type="entry name" value="OUTER MEMBRANE LIPOPROTEIN-RELATED"/>
    <property type="match status" value="1"/>
</dbReference>
<feature type="signal peptide" evidence="1">
    <location>
        <begin position="1"/>
        <end position="24"/>
    </location>
</feature>
<name>A0A096ALX0_9BURK</name>
<comment type="caution">
    <text evidence="2">The sequence shown here is derived from an EMBL/GenBank/DDBJ whole genome shotgun (WGS) entry which is preliminary data.</text>
</comment>
<dbReference type="AlphaFoldDB" id="A0A096ALX0"/>
<evidence type="ECO:0008006" key="4">
    <source>
        <dbReference type="Google" id="ProtNLM"/>
    </source>
</evidence>
<keyword evidence="3" id="KW-1185">Reference proteome</keyword>
<organism evidence="2 3">
    <name type="scientific">Oligella urethralis DNF00040</name>
    <dbReference type="NCBI Taxonomy" id="1401065"/>
    <lineage>
        <taxon>Bacteria</taxon>
        <taxon>Pseudomonadati</taxon>
        <taxon>Pseudomonadota</taxon>
        <taxon>Betaproteobacteria</taxon>
        <taxon>Burkholderiales</taxon>
        <taxon>Alcaligenaceae</taxon>
        <taxon>Oligella</taxon>
    </lineage>
</organism>
<dbReference type="Gene3D" id="2.60.40.4150">
    <property type="entry name" value="Type VI secretion system, lipoprotein SciN"/>
    <property type="match status" value="1"/>
</dbReference>
<dbReference type="Proteomes" id="UP000029629">
    <property type="component" value="Unassembled WGS sequence"/>
</dbReference>
<accession>A0A096ALX0</accession>
<dbReference type="PANTHER" id="PTHR37625:SF4">
    <property type="entry name" value="OUTER MEMBRANE LIPOPROTEIN"/>
    <property type="match status" value="1"/>
</dbReference>
<gene>
    <name evidence="2" type="ORF">HMPREF2130_02650</name>
</gene>
<dbReference type="PROSITE" id="PS51257">
    <property type="entry name" value="PROKAR_LIPOPROTEIN"/>
    <property type="match status" value="1"/>
</dbReference>
<dbReference type="eggNOG" id="COG3521">
    <property type="taxonomic scope" value="Bacteria"/>
</dbReference>